<accession>A0ABP2Y6X8</accession>
<keyword evidence="2" id="KW-1185">Reference proteome</keyword>
<dbReference type="Proteomes" id="UP000016660">
    <property type="component" value="Unassembled WGS sequence"/>
</dbReference>
<protein>
    <submittedName>
        <fullName evidence="1">Uncharacterized protein</fullName>
    </submittedName>
</protein>
<reference evidence="1 2" key="1">
    <citation type="submission" date="2013-06" db="EMBL/GenBank/DDBJ databases">
        <authorList>
            <person name="Weinstock G."/>
            <person name="Sodergren E."/>
            <person name="Lobos E.A."/>
            <person name="Fulton L."/>
            <person name="Fulton R."/>
            <person name="Courtney L."/>
            <person name="Fronick C."/>
            <person name="O'Laughlin M."/>
            <person name="Godfrey J."/>
            <person name="Wilson R.M."/>
            <person name="Miner T."/>
            <person name="Farmer C."/>
            <person name="Delehaunty K."/>
            <person name="Cordes M."/>
            <person name="Minx P."/>
            <person name="Tomlinson C."/>
            <person name="Chen J."/>
            <person name="Wollam A."/>
            <person name="Pepin K.H."/>
            <person name="Bhonagiri V."/>
            <person name="Zhang X."/>
            <person name="Warren W."/>
            <person name="Mitreva M."/>
            <person name="Mardis E.R."/>
            <person name="Wilson R.K."/>
        </authorList>
    </citation>
    <scope>NUCLEOTIDE SEQUENCE [LARGE SCALE GENOMIC DNA]</scope>
    <source>
        <strain evidence="1 2">ATCC 29426</strain>
    </source>
</reference>
<organism evidence="1 2">
    <name type="scientific">Prevotella disiens JCM 6334 = ATCC 29426</name>
    <dbReference type="NCBI Taxonomy" id="1235811"/>
    <lineage>
        <taxon>Bacteria</taxon>
        <taxon>Pseudomonadati</taxon>
        <taxon>Bacteroidota</taxon>
        <taxon>Bacteroidia</taxon>
        <taxon>Bacteroidales</taxon>
        <taxon>Prevotellaceae</taxon>
        <taxon>Prevotella</taxon>
    </lineage>
</organism>
<feature type="non-terminal residue" evidence="1">
    <location>
        <position position="1"/>
    </location>
</feature>
<proteinExistence type="predicted"/>
<dbReference type="EMBL" id="AWUY01000127">
    <property type="protein sequence ID" value="ERJ76429.1"/>
    <property type="molecule type" value="Genomic_DNA"/>
</dbReference>
<comment type="caution">
    <text evidence="1">The sequence shown here is derived from an EMBL/GenBank/DDBJ whole genome shotgun (WGS) entry which is preliminary data.</text>
</comment>
<sequence>NVYRNFRIRQVDFFFFIEHFIVLSISYCCKAIANEGKKMYFQFAECNYGLCKDSDLIL</sequence>
<name>A0ABP2Y6X8_9BACT</name>
<evidence type="ECO:0000313" key="2">
    <source>
        <dbReference type="Proteomes" id="UP000016660"/>
    </source>
</evidence>
<gene>
    <name evidence="1" type="ORF">HMPREF0653_01482</name>
</gene>
<evidence type="ECO:0000313" key="1">
    <source>
        <dbReference type="EMBL" id="ERJ76429.1"/>
    </source>
</evidence>